<evidence type="ECO:0000256" key="1">
    <source>
        <dbReference type="SAM" id="MobiDB-lite"/>
    </source>
</evidence>
<feature type="compositionally biased region" description="Low complexity" evidence="1">
    <location>
        <begin position="57"/>
        <end position="68"/>
    </location>
</feature>
<proteinExistence type="predicted"/>
<feature type="non-terminal residue" evidence="2">
    <location>
        <position position="154"/>
    </location>
</feature>
<sequence length="154" mass="16552">MNSFQTFSAAQPGLQFIPYQPANISKAAKLIKAVDSGIPHMKTRLAEPRKPSPMRIATTPPATFSPSPRLQPKNRPAGGGQDDNPASNDEDPLHGLFSDDEEPAINQGWDDRARHQSYEVPETQGAHIENSQGPPGPNTDSGDDDKSSSQAPTI</sequence>
<dbReference type="Proteomes" id="UP000008142">
    <property type="component" value="Unassembled WGS sequence"/>
</dbReference>
<dbReference type="AlphaFoldDB" id="F0UDZ3"/>
<gene>
    <name evidence="2" type="ORF">HCEG_04569</name>
</gene>
<name>F0UDZ3_AJEC8</name>
<organism evidence="3">
    <name type="scientific">Ajellomyces capsulatus (strain H88)</name>
    <name type="common">Darling's disease fungus</name>
    <name type="synonym">Histoplasma capsulatum</name>
    <dbReference type="NCBI Taxonomy" id="544711"/>
    <lineage>
        <taxon>Eukaryota</taxon>
        <taxon>Fungi</taxon>
        <taxon>Dikarya</taxon>
        <taxon>Ascomycota</taxon>
        <taxon>Pezizomycotina</taxon>
        <taxon>Eurotiomycetes</taxon>
        <taxon>Eurotiomycetidae</taxon>
        <taxon>Onygenales</taxon>
        <taxon>Ajellomycetaceae</taxon>
        <taxon>Histoplasma</taxon>
    </lineage>
</organism>
<dbReference type="EMBL" id="DS990638">
    <property type="protein sequence ID" value="EGC45354.1"/>
    <property type="molecule type" value="Genomic_DNA"/>
</dbReference>
<protein>
    <submittedName>
        <fullName evidence="2">Uncharacterized protein</fullName>
    </submittedName>
</protein>
<feature type="region of interest" description="Disordered" evidence="1">
    <location>
        <begin position="41"/>
        <end position="154"/>
    </location>
</feature>
<evidence type="ECO:0000313" key="3">
    <source>
        <dbReference type="Proteomes" id="UP000008142"/>
    </source>
</evidence>
<evidence type="ECO:0000313" key="2">
    <source>
        <dbReference type="EMBL" id="EGC45354.1"/>
    </source>
</evidence>
<reference evidence="3" key="1">
    <citation type="submission" date="2008-07" db="EMBL/GenBank/DDBJ databases">
        <title>Annotation of Ajellomyces capsulatus strain H88.</title>
        <authorList>
            <person name="Champion M."/>
            <person name="Cuomo C."/>
            <person name="Ma L.-J."/>
            <person name="Henn M.R."/>
            <person name="Sil A."/>
            <person name="Goldman B."/>
            <person name="Young S.K."/>
            <person name="Kodira C.D."/>
            <person name="Zeng Q."/>
            <person name="Koehrsen M."/>
            <person name="Alvarado L."/>
            <person name="Berlin A."/>
            <person name="Borenstein D."/>
            <person name="Chen Z."/>
            <person name="Engels R."/>
            <person name="Freedman E."/>
            <person name="Gellesch M."/>
            <person name="Goldberg J."/>
            <person name="Griggs A."/>
            <person name="Gujja S."/>
            <person name="Heiman D."/>
            <person name="Hepburn T."/>
            <person name="Howarth C."/>
            <person name="Jen D."/>
            <person name="Larson L."/>
            <person name="Lewis B."/>
            <person name="Mehta T."/>
            <person name="Park D."/>
            <person name="Pearson M."/>
            <person name="Roberts A."/>
            <person name="Saif S."/>
            <person name="Shea T."/>
            <person name="Shenoy N."/>
            <person name="Sisk P."/>
            <person name="Stolte C."/>
            <person name="Sykes S."/>
            <person name="Walk T."/>
            <person name="White J."/>
            <person name="Yandava C."/>
            <person name="Klein B."/>
            <person name="McEwen J.G."/>
            <person name="Puccia R."/>
            <person name="Goldman G.H."/>
            <person name="Felipe M.S."/>
            <person name="Nino-Vega G."/>
            <person name="San-Blas G."/>
            <person name="Taylor J."/>
            <person name="Mendoza L."/>
            <person name="Galagan J."/>
            <person name="Nusbaum C."/>
            <person name="Birren B."/>
        </authorList>
    </citation>
    <scope>NUCLEOTIDE SEQUENCE [LARGE SCALE GENOMIC DNA]</scope>
    <source>
        <strain evidence="3">H88</strain>
    </source>
</reference>
<accession>F0UDZ3</accession>
<dbReference type="HOGENOM" id="CLU_1708461_0_0_1"/>